<name>A0A5M6IHK2_9PROT</name>
<organism evidence="3 4">
    <name type="scientific">Rhodovastum atsumiense</name>
    <dbReference type="NCBI Taxonomy" id="504468"/>
    <lineage>
        <taxon>Bacteria</taxon>
        <taxon>Pseudomonadati</taxon>
        <taxon>Pseudomonadota</taxon>
        <taxon>Alphaproteobacteria</taxon>
        <taxon>Acetobacterales</taxon>
        <taxon>Acetobacteraceae</taxon>
        <taxon>Rhodovastum</taxon>
    </lineage>
</organism>
<dbReference type="AlphaFoldDB" id="A0A5M6IHK2"/>
<feature type="coiled-coil region" evidence="1">
    <location>
        <begin position="109"/>
        <end position="136"/>
    </location>
</feature>
<dbReference type="Proteomes" id="UP000325255">
    <property type="component" value="Unassembled WGS sequence"/>
</dbReference>
<protein>
    <submittedName>
        <fullName evidence="3">Transposase</fullName>
    </submittedName>
</protein>
<evidence type="ECO:0000256" key="2">
    <source>
        <dbReference type="SAM" id="MobiDB-lite"/>
    </source>
</evidence>
<evidence type="ECO:0000313" key="3">
    <source>
        <dbReference type="EMBL" id="KAA5607763.1"/>
    </source>
</evidence>
<accession>A0A5M6IHK2</accession>
<feature type="region of interest" description="Disordered" evidence="2">
    <location>
        <begin position="1"/>
        <end position="38"/>
    </location>
</feature>
<feature type="non-terminal residue" evidence="3">
    <location>
        <position position="1"/>
    </location>
</feature>
<comment type="caution">
    <text evidence="3">The sequence shown here is derived from an EMBL/GenBank/DDBJ whole genome shotgun (WGS) entry which is preliminary data.</text>
</comment>
<feature type="compositionally biased region" description="Gly residues" evidence="2">
    <location>
        <begin position="1"/>
        <end position="17"/>
    </location>
</feature>
<proteinExistence type="predicted"/>
<gene>
    <name evidence="3" type="ORF">F1189_32045</name>
</gene>
<reference evidence="3 4" key="1">
    <citation type="submission" date="2019-09" db="EMBL/GenBank/DDBJ databases">
        <title>Genome sequence of Rhodovastum atsumiense, a diverse member of the Acetobacteraceae family of non-sulfur purple photosynthetic bacteria.</title>
        <authorList>
            <person name="Meyer T."/>
            <person name="Kyndt J."/>
        </authorList>
    </citation>
    <scope>NUCLEOTIDE SEQUENCE [LARGE SCALE GENOMIC DNA]</scope>
    <source>
        <strain evidence="3 4">DSM 21279</strain>
    </source>
</reference>
<evidence type="ECO:0000313" key="4">
    <source>
        <dbReference type="Proteomes" id="UP000325255"/>
    </source>
</evidence>
<evidence type="ECO:0000256" key="1">
    <source>
        <dbReference type="SAM" id="Coils"/>
    </source>
</evidence>
<sequence length="140" mass="15048">PPSRGGGGGPPAGGARRGAGRAPPPPANPELSERPRRRTFTAKEKLHILQEADRATGAGEIGALLRREGLYSSALTDWRRQREAGILDGLAPARRGPKASEPNPLAAELAKAQQENAKLRLRLERAEAIIDLQKKLGWQD</sequence>
<dbReference type="OrthoDB" id="7282227at2"/>
<keyword evidence="1" id="KW-0175">Coiled coil</keyword>
<dbReference type="EMBL" id="VWPK01000200">
    <property type="protein sequence ID" value="KAA5607763.1"/>
    <property type="molecule type" value="Genomic_DNA"/>
</dbReference>
<keyword evidence="4" id="KW-1185">Reference proteome</keyword>